<dbReference type="AlphaFoldDB" id="A0A8J2T7L8"/>
<dbReference type="GO" id="GO:0005684">
    <property type="term" value="C:U2-type spliceosomal complex"/>
    <property type="evidence" value="ECO:0007669"/>
    <property type="project" value="TreeGrafter"/>
</dbReference>
<dbReference type="PANTHER" id="PTHR31809">
    <property type="entry name" value="BUD13 HOMOLOG"/>
    <property type="match status" value="1"/>
</dbReference>
<proteinExistence type="inferred from homology"/>
<evidence type="ECO:0000256" key="2">
    <source>
        <dbReference type="ARBA" id="ARBA00020644"/>
    </source>
</evidence>
<feature type="compositionally biased region" description="Polar residues" evidence="3">
    <location>
        <begin position="118"/>
        <end position="127"/>
    </location>
</feature>
<evidence type="ECO:0000313" key="4">
    <source>
        <dbReference type="EMBL" id="CDF90185.1"/>
    </source>
</evidence>
<dbReference type="Pfam" id="PF09736">
    <property type="entry name" value="Bud13"/>
    <property type="match status" value="1"/>
</dbReference>
<keyword evidence="5" id="KW-1185">Reference proteome</keyword>
<dbReference type="GO" id="GO:0000398">
    <property type="term" value="P:mRNA splicing, via spliceosome"/>
    <property type="evidence" value="ECO:0007669"/>
    <property type="project" value="TreeGrafter"/>
</dbReference>
<name>A0A8J2T7L8_ZYGB2</name>
<evidence type="ECO:0000256" key="1">
    <source>
        <dbReference type="ARBA" id="ARBA00011069"/>
    </source>
</evidence>
<protein>
    <recommendedName>
        <fullName evidence="2">Pre-mRNA-splicing factor CWC26</fullName>
    </recommendedName>
</protein>
<gene>
    <name evidence="4" type="ORF">BN860_02652g</name>
</gene>
<dbReference type="InterPro" id="IPR018609">
    <property type="entry name" value="Bud13"/>
</dbReference>
<feature type="compositionally biased region" description="Polar residues" evidence="3">
    <location>
        <begin position="30"/>
        <end position="53"/>
    </location>
</feature>
<feature type="compositionally biased region" description="Basic residues" evidence="3">
    <location>
        <begin position="20"/>
        <end position="29"/>
    </location>
</feature>
<organism evidence="4 5">
    <name type="scientific">Zygosaccharomyces bailii (strain CLIB 213 / ATCC 58445 / CBS 680 / BCRC 21525 / NBRC 1098 / NCYC 1416 / NRRL Y-2227)</name>
    <dbReference type="NCBI Taxonomy" id="1333698"/>
    <lineage>
        <taxon>Eukaryota</taxon>
        <taxon>Fungi</taxon>
        <taxon>Dikarya</taxon>
        <taxon>Ascomycota</taxon>
        <taxon>Saccharomycotina</taxon>
        <taxon>Saccharomycetes</taxon>
        <taxon>Saccharomycetales</taxon>
        <taxon>Saccharomycetaceae</taxon>
        <taxon>Zygosaccharomyces</taxon>
    </lineage>
</organism>
<evidence type="ECO:0000313" key="5">
    <source>
        <dbReference type="Proteomes" id="UP000019375"/>
    </source>
</evidence>
<dbReference type="EMBL" id="HG316459">
    <property type="protein sequence ID" value="CDF90185.1"/>
    <property type="molecule type" value="Genomic_DNA"/>
</dbReference>
<dbReference type="OrthoDB" id="6022at2759"/>
<sequence length="270" mass="31336">MSLHTYLNEAYGSTNETSKSRNRSKKNTQKSKNLLNITESSQKKFTNNSSKLNTYKGPEKKTLWKNLDTNEIIDRQDPKIEIDKKFVELSSGAHAGLQTANDVESQIEQKELKETKQRNSAQGNSETIYRDDRGHKLADYRLTLDNERQEEDLREELKKKRIRELNMGEIQLFMAQNGLSQIPDQKTSKAMNFDDPATAFGLSTENYNTPTSIMGRKLYDKLYPENRFGITPGLRWDGVDRSNGFEKRWFAKQNEINEKKVQSFTLEKDY</sequence>
<dbReference type="GO" id="GO:0070274">
    <property type="term" value="C:RES complex"/>
    <property type="evidence" value="ECO:0007669"/>
    <property type="project" value="TreeGrafter"/>
</dbReference>
<evidence type="ECO:0000256" key="3">
    <source>
        <dbReference type="SAM" id="MobiDB-lite"/>
    </source>
</evidence>
<dbReference type="Proteomes" id="UP000019375">
    <property type="component" value="Unassembled WGS sequence"/>
</dbReference>
<dbReference type="InterPro" id="IPR051112">
    <property type="entry name" value="CWC26_splicing_factor"/>
</dbReference>
<dbReference type="PANTHER" id="PTHR31809:SF0">
    <property type="entry name" value="BUD13 HOMOLOG"/>
    <property type="match status" value="1"/>
</dbReference>
<feature type="region of interest" description="Disordered" evidence="3">
    <location>
        <begin position="1"/>
        <end position="57"/>
    </location>
</feature>
<reference evidence="5" key="1">
    <citation type="journal article" date="2013" name="Genome Announc.">
        <title>Genome sequence of the food spoilage yeast Zygosaccharomyces bailii CLIB 213(T).</title>
        <authorList>
            <person name="Galeote V."/>
            <person name="Bigey F."/>
            <person name="Devillers H."/>
            <person name="Neuveglise C."/>
            <person name="Dequin S."/>
        </authorList>
    </citation>
    <scope>NUCLEOTIDE SEQUENCE [LARGE SCALE GENOMIC DNA]</scope>
    <source>
        <strain evidence="5">CLIB 213 / ATCC 58445 / CBS 680 / CCRC 21525 / NBRC 1098 / NCYC 1416 / NRRL Y-2227</strain>
    </source>
</reference>
<comment type="similarity">
    <text evidence="1">Belongs to the CWC26 family.</text>
</comment>
<feature type="region of interest" description="Disordered" evidence="3">
    <location>
        <begin position="112"/>
        <end position="132"/>
    </location>
</feature>
<dbReference type="GO" id="GO:0003723">
    <property type="term" value="F:RNA binding"/>
    <property type="evidence" value="ECO:0007669"/>
    <property type="project" value="TreeGrafter"/>
</dbReference>
<accession>A0A8J2T7L8</accession>